<evidence type="ECO:0000256" key="1">
    <source>
        <dbReference type="SAM" id="Phobius"/>
    </source>
</evidence>
<protein>
    <recommendedName>
        <fullName evidence="2">DUF2062 domain-containing protein</fullName>
    </recommendedName>
</protein>
<name>A0A3B0Z4F1_9ZZZZ</name>
<feature type="transmembrane region" description="Helical" evidence="1">
    <location>
        <begin position="117"/>
        <end position="137"/>
    </location>
</feature>
<dbReference type="NCBIfam" id="TIGR03546">
    <property type="entry name" value="TIGR03546 family protein"/>
    <property type="match status" value="1"/>
</dbReference>
<feature type="transmembrane region" description="Helical" evidence="1">
    <location>
        <begin position="21"/>
        <end position="39"/>
    </location>
</feature>
<keyword evidence="1" id="KW-0812">Transmembrane</keyword>
<dbReference type="AlphaFoldDB" id="A0A3B0Z4F1"/>
<dbReference type="InterPro" id="IPR018639">
    <property type="entry name" value="DUF2062"/>
</dbReference>
<gene>
    <name evidence="3" type="ORF">MNBD_GAMMA18-785</name>
</gene>
<accession>A0A3B0Z4F1</accession>
<sequence length="172" mass="19345">MLELLAKLLKVLNAEVSPWQISAGFIFGMMMGLTPLWSLNNLLLLMLLLCLRVNLSAFLLSLTLFSGIGYLFDPLMESLGASLLANPALINLWTTLYQSDVWRIMHFNNTLTLGSSVLALLLALPLFFIFNSLIRNYRNHILTWIRKSKLSAFLKANRFYGIYNKLSGGGSL</sequence>
<dbReference type="Pfam" id="PF09835">
    <property type="entry name" value="DUF2062"/>
    <property type="match status" value="1"/>
</dbReference>
<feature type="transmembrane region" description="Helical" evidence="1">
    <location>
        <begin position="45"/>
        <end position="72"/>
    </location>
</feature>
<proteinExistence type="predicted"/>
<evidence type="ECO:0000313" key="3">
    <source>
        <dbReference type="EMBL" id="VAW83910.1"/>
    </source>
</evidence>
<keyword evidence="1" id="KW-1133">Transmembrane helix</keyword>
<dbReference type="EMBL" id="UOFP01000013">
    <property type="protein sequence ID" value="VAW83910.1"/>
    <property type="molecule type" value="Genomic_DNA"/>
</dbReference>
<organism evidence="3">
    <name type="scientific">hydrothermal vent metagenome</name>
    <dbReference type="NCBI Taxonomy" id="652676"/>
    <lineage>
        <taxon>unclassified sequences</taxon>
        <taxon>metagenomes</taxon>
        <taxon>ecological metagenomes</taxon>
    </lineage>
</organism>
<feature type="domain" description="DUF2062" evidence="2">
    <location>
        <begin position="7"/>
        <end position="140"/>
    </location>
</feature>
<keyword evidence="1" id="KW-0472">Membrane</keyword>
<dbReference type="InterPro" id="IPR019935">
    <property type="entry name" value="CHP03546"/>
</dbReference>
<evidence type="ECO:0000259" key="2">
    <source>
        <dbReference type="Pfam" id="PF09835"/>
    </source>
</evidence>
<reference evidence="3" key="1">
    <citation type="submission" date="2018-06" db="EMBL/GenBank/DDBJ databases">
        <authorList>
            <person name="Zhirakovskaya E."/>
        </authorList>
    </citation>
    <scope>NUCLEOTIDE SEQUENCE</scope>
</reference>